<proteinExistence type="inferred from homology"/>
<dbReference type="RefSeq" id="WP_244363863.1">
    <property type="nucleotide sequence ID" value="NZ_AP025594.1"/>
</dbReference>
<evidence type="ECO:0000256" key="2">
    <source>
        <dbReference type="ARBA" id="ARBA00022490"/>
    </source>
</evidence>
<keyword evidence="13" id="KW-0614">Plasmid</keyword>
<dbReference type="Proteomes" id="UP000831120">
    <property type="component" value="Plasmid pTbrSNM4-1b"/>
</dbReference>
<comment type="cofactor">
    <cofactor evidence="11">
        <name>Mg(2+)</name>
        <dbReference type="ChEBI" id="CHEBI:18420"/>
    </cofactor>
</comment>
<dbReference type="PANTHER" id="PTHR43665:SF1">
    <property type="entry name" value="ISOPENTENYL-DIPHOSPHATE DELTA-ISOMERASE"/>
    <property type="match status" value="1"/>
</dbReference>
<feature type="binding site" evidence="11">
    <location>
        <position position="123"/>
    </location>
    <ligand>
        <name>FMN</name>
        <dbReference type="ChEBI" id="CHEBI:58210"/>
    </ligand>
</feature>
<evidence type="ECO:0000256" key="8">
    <source>
        <dbReference type="ARBA" id="ARBA00023229"/>
    </source>
</evidence>
<comment type="function">
    <text evidence="11">Involved in the biosynthesis of isoprenoids. Catalyzes the 1,3-allylic rearrangement of the homoallylic substrate isopentenyl (IPP) to its allylic isomer, dimethylallyl diphosphate (DMAPP).</text>
</comment>
<feature type="binding site" evidence="11">
    <location>
        <position position="95"/>
    </location>
    <ligand>
        <name>FMN</name>
        <dbReference type="ChEBI" id="CHEBI:58210"/>
    </ligand>
</feature>
<keyword evidence="9 11" id="KW-0413">Isomerase</keyword>
<feature type="domain" description="FMN-dependent dehydrogenase" evidence="12">
    <location>
        <begin position="182"/>
        <end position="324"/>
    </location>
</feature>
<dbReference type="HAMAP" id="MF_00354">
    <property type="entry name" value="Idi_2"/>
    <property type="match status" value="1"/>
</dbReference>
<keyword evidence="4 11" id="KW-0288">FMN</keyword>
<evidence type="ECO:0000256" key="10">
    <source>
        <dbReference type="ARBA" id="ARBA00025810"/>
    </source>
</evidence>
<evidence type="ECO:0000256" key="4">
    <source>
        <dbReference type="ARBA" id="ARBA00022643"/>
    </source>
</evidence>
<dbReference type="Gene3D" id="3.20.20.70">
    <property type="entry name" value="Aldolase class I"/>
    <property type="match status" value="1"/>
</dbReference>
<feature type="binding site" evidence="11">
    <location>
        <begin position="6"/>
        <end position="7"/>
    </location>
    <ligand>
        <name>substrate</name>
    </ligand>
</feature>
<keyword evidence="14" id="KW-1185">Reference proteome</keyword>
<feature type="binding site" evidence="11">
    <location>
        <begin position="95"/>
        <end position="97"/>
    </location>
    <ligand>
        <name>substrate</name>
    </ligand>
</feature>
<comment type="cofactor">
    <cofactor evidence="1 11">
        <name>FMN</name>
        <dbReference type="ChEBI" id="CHEBI:58210"/>
    </cofactor>
</comment>
<evidence type="ECO:0000256" key="7">
    <source>
        <dbReference type="ARBA" id="ARBA00022857"/>
    </source>
</evidence>
<keyword evidence="3 11" id="KW-0285">Flavoprotein</keyword>
<comment type="similarity">
    <text evidence="11">Belongs to the IPP isomerase type 2 family.</text>
</comment>
<comment type="cofactor">
    <cofactor evidence="11">
        <name>NADPH</name>
        <dbReference type="ChEBI" id="CHEBI:57783"/>
    </cofactor>
</comment>
<keyword evidence="7 11" id="KW-0521">NADP</keyword>
<feature type="binding site" evidence="11">
    <location>
        <position position="157"/>
    </location>
    <ligand>
        <name>substrate</name>
    </ligand>
</feature>
<gene>
    <name evidence="11 13" type="primary">fni</name>
    <name evidence="13" type="ORF">TbrSNM41_22380</name>
</gene>
<evidence type="ECO:0000256" key="5">
    <source>
        <dbReference type="ARBA" id="ARBA00022723"/>
    </source>
</evidence>
<feature type="binding site" evidence="11">
    <location>
        <position position="158"/>
    </location>
    <ligand>
        <name>Mg(2+)</name>
        <dbReference type="ChEBI" id="CHEBI:18420"/>
    </ligand>
</feature>
<dbReference type="SUPFAM" id="SSF51395">
    <property type="entry name" value="FMN-linked oxidoreductases"/>
    <property type="match status" value="1"/>
</dbReference>
<geneLocation type="plasmid" evidence="13 14">
    <name>pTbrSNM4-1b</name>
</geneLocation>
<organism evidence="13 14">
    <name type="scientific">Thermus brockianus</name>
    <dbReference type="NCBI Taxonomy" id="56956"/>
    <lineage>
        <taxon>Bacteria</taxon>
        <taxon>Thermotogati</taxon>
        <taxon>Deinococcota</taxon>
        <taxon>Deinococci</taxon>
        <taxon>Thermales</taxon>
        <taxon>Thermaceae</taxon>
        <taxon>Thermus</taxon>
    </lineage>
</organism>
<comment type="subunit">
    <text evidence="10 11">Homooctamer. Dimer of tetramers.</text>
</comment>
<dbReference type="PANTHER" id="PTHR43665">
    <property type="entry name" value="ISOPENTENYL-DIPHOSPHATE DELTA-ISOMERASE"/>
    <property type="match status" value="1"/>
</dbReference>
<dbReference type="NCBIfam" id="TIGR02151">
    <property type="entry name" value="IPP_isom_2"/>
    <property type="match status" value="1"/>
</dbReference>
<dbReference type="InterPro" id="IPR013785">
    <property type="entry name" value="Aldolase_TIM"/>
</dbReference>
<feature type="domain" description="FMN-dependent dehydrogenase" evidence="12">
    <location>
        <begin position="9"/>
        <end position="95"/>
    </location>
</feature>
<feature type="binding site" evidence="11">
    <location>
        <begin position="285"/>
        <end position="286"/>
    </location>
    <ligand>
        <name>FMN</name>
        <dbReference type="ChEBI" id="CHEBI:58210"/>
    </ligand>
</feature>
<evidence type="ECO:0000256" key="1">
    <source>
        <dbReference type="ARBA" id="ARBA00001917"/>
    </source>
</evidence>
<dbReference type="PIRSF" id="PIRSF003314">
    <property type="entry name" value="IPP_isomerase"/>
    <property type="match status" value="1"/>
</dbReference>
<comment type="catalytic activity">
    <reaction evidence="11">
        <text>isopentenyl diphosphate = dimethylallyl diphosphate</text>
        <dbReference type="Rhea" id="RHEA:23284"/>
        <dbReference type="ChEBI" id="CHEBI:57623"/>
        <dbReference type="ChEBI" id="CHEBI:128769"/>
        <dbReference type="EC" id="5.3.3.2"/>
    </reaction>
</comment>
<feature type="binding site" evidence="11">
    <location>
        <begin position="65"/>
        <end position="67"/>
    </location>
    <ligand>
        <name>FMN</name>
        <dbReference type="ChEBI" id="CHEBI:58210"/>
    </ligand>
</feature>
<evidence type="ECO:0000313" key="14">
    <source>
        <dbReference type="Proteomes" id="UP000831120"/>
    </source>
</evidence>
<keyword evidence="6 11" id="KW-0460">Magnesium</keyword>
<dbReference type="InterPro" id="IPR000262">
    <property type="entry name" value="FMN-dep_DH"/>
</dbReference>
<dbReference type="EC" id="5.3.3.2" evidence="11"/>
<dbReference type="Pfam" id="PF01070">
    <property type="entry name" value="FMN_dh"/>
    <property type="match status" value="2"/>
</dbReference>
<keyword evidence="5 11" id="KW-0479">Metal-binding</keyword>
<evidence type="ECO:0000256" key="3">
    <source>
        <dbReference type="ARBA" id="ARBA00022630"/>
    </source>
</evidence>
<feature type="binding site" evidence="11">
    <location>
        <position position="217"/>
    </location>
    <ligand>
        <name>FMN</name>
        <dbReference type="ChEBI" id="CHEBI:58210"/>
    </ligand>
</feature>
<reference evidence="13 14" key="1">
    <citation type="journal article" date="2022" name="Microbiol. Resour. Announc.">
        <title>Complete Genome Sequences of Thermus Strains Isolated from Senami Hot Spring in Japan.</title>
        <authorList>
            <person name="Miyazaki K."/>
        </authorList>
    </citation>
    <scope>NUCLEOTIDE SEQUENCE [LARGE SCALE GENOMIC DNA]</scope>
    <source>
        <strain evidence="13 14">SNM4-1</strain>
        <plasmid evidence="13 14">pTbrSNM4-1b</plasmid>
    </source>
</reference>
<name>A0ABN6NIP1_THEBO</name>
<evidence type="ECO:0000313" key="13">
    <source>
        <dbReference type="EMBL" id="BDG17504.1"/>
    </source>
</evidence>
<evidence type="ECO:0000256" key="9">
    <source>
        <dbReference type="ARBA" id="ARBA00023235"/>
    </source>
</evidence>
<keyword evidence="8 11" id="KW-0414">Isoprene biosynthesis</keyword>
<keyword evidence="2 11" id="KW-0963">Cytoplasm</keyword>
<comment type="subcellular location">
    <subcellularLocation>
        <location evidence="11">Cytoplasm</location>
    </subcellularLocation>
</comment>
<accession>A0ABN6NIP1</accession>
<dbReference type="InterPro" id="IPR011179">
    <property type="entry name" value="IPdP_isomerase"/>
</dbReference>
<protein>
    <recommendedName>
        <fullName evidence="11">Isopentenyl-diphosphate delta-isomerase</fullName>
        <shortName evidence="11">IPP isomerase</shortName>
        <ecNumber evidence="11">5.3.3.2</ecNumber>
    </recommendedName>
    <alternativeName>
        <fullName evidence="11">Isopentenyl diphosphate:dimethylallyl diphosphate isomerase</fullName>
    </alternativeName>
    <alternativeName>
        <fullName evidence="11">Isopentenyl pyrophosphate isomerase</fullName>
    </alternativeName>
    <alternativeName>
        <fullName evidence="11">Type 2 isopentenyl diphosphate isomerase</fullName>
        <shortName evidence="11">IDI-2</shortName>
    </alternativeName>
</protein>
<evidence type="ECO:0000256" key="11">
    <source>
        <dbReference type="HAMAP-Rule" id="MF_00354"/>
    </source>
</evidence>
<evidence type="ECO:0000256" key="6">
    <source>
        <dbReference type="ARBA" id="ARBA00022842"/>
    </source>
</evidence>
<feature type="binding site" evidence="11">
    <location>
        <position position="187"/>
    </location>
    <ligand>
        <name>FMN</name>
        <dbReference type="ChEBI" id="CHEBI:58210"/>
    </ligand>
</feature>
<dbReference type="CDD" id="cd02811">
    <property type="entry name" value="IDI-2_FMN"/>
    <property type="match status" value="1"/>
</dbReference>
<dbReference type="EMBL" id="AP025594">
    <property type="protein sequence ID" value="BDG17504.1"/>
    <property type="molecule type" value="Genomic_DNA"/>
</dbReference>
<evidence type="ECO:0000259" key="12">
    <source>
        <dbReference type="Pfam" id="PF01070"/>
    </source>
</evidence>
<sequence>MSTLERKRKHLQACLEGDVAYRRTTTGLERFRLRYQALAGLALSEVDLTTPFLGKVLQAPFLIGAMTGGEENGERINLALAEAAEALGVGMMLGSGRILLERPEALPSFRVRRVAPKALLIANLGLAQLRRYGRDDLIRLVELVEADALALHVNPLQEAAQKGDTDFRGLLERLAALLPLPFPVLLKEVGHGLSREAALALRGLPLAAVDVAGAGGTSWARVEEWVRFGEVRHPELCEIGIPTAQAIQEVRAVLPEIPLIASGGVYTGTDAVKTLALGADLVAVARPLLRPALEGGERVAAWIGDYLSEMRIALFAIGARRPGEARGRIEPL</sequence>
<comment type="caution">
    <text evidence="11">Lacks conserved residue(s) required for the propagation of feature annotation.</text>
</comment>